<evidence type="ECO:0000313" key="1">
    <source>
        <dbReference type="EMBL" id="JAD66900.1"/>
    </source>
</evidence>
<name>A0A0A9C0G4_ARUDO</name>
<proteinExistence type="predicted"/>
<dbReference type="EMBL" id="GBRH01230995">
    <property type="protein sequence ID" value="JAD66900.1"/>
    <property type="molecule type" value="Transcribed_RNA"/>
</dbReference>
<accession>A0A0A9C0G4</accession>
<dbReference type="AlphaFoldDB" id="A0A0A9C0G4"/>
<sequence>MFRSTSDEFILTVSSLGCKTT</sequence>
<reference evidence="1" key="1">
    <citation type="submission" date="2014-09" db="EMBL/GenBank/DDBJ databases">
        <authorList>
            <person name="Magalhaes I.L.F."/>
            <person name="Oliveira U."/>
            <person name="Santos F.R."/>
            <person name="Vidigal T.H.D.A."/>
            <person name="Brescovit A.D."/>
            <person name="Santos A.J."/>
        </authorList>
    </citation>
    <scope>NUCLEOTIDE SEQUENCE</scope>
    <source>
        <tissue evidence="1">Shoot tissue taken approximately 20 cm above the soil surface</tissue>
    </source>
</reference>
<protein>
    <submittedName>
        <fullName evidence="1">Uncharacterized protein</fullName>
    </submittedName>
</protein>
<reference evidence="1" key="2">
    <citation type="journal article" date="2015" name="Data Brief">
        <title>Shoot transcriptome of the giant reed, Arundo donax.</title>
        <authorList>
            <person name="Barrero R.A."/>
            <person name="Guerrero F.D."/>
            <person name="Moolhuijzen P."/>
            <person name="Goolsby J.A."/>
            <person name="Tidwell J."/>
            <person name="Bellgard S.E."/>
            <person name="Bellgard M.I."/>
        </authorList>
    </citation>
    <scope>NUCLEOTIDE SEQUENCE</scope>
    <source>
        <tissue evidence="1">Shoot tissue taken approximately 20 cm above the soil surface</tissue>
    </source>
</reference>
<organism evidence="1">
    <name type="scientific">Arundo donax</name>
    <name type="common">Giant reed</name>
    <name type="synonym">Donax arundinaceus</name>
    <dbReference type="NCBI Taxonomy" id="35708"/>
    <lineage>
        <taxon>Eukaryota</taxon>
        <taxon>Viridiplantae</taxon>
        <taxon>Streptophyta</taxon>
        <taxon>Embryophyta</taxon>
        <taxon>Tracheophyta</taxon>
        <taxon>Spermatophyta</taxon>
        <taxon>Magnoliopsida</taxon>
        <taxon>Liliopsida</taxon>
        <taxon>Poales</taxon>
        <taxon>Poaceae</taxon>
        <taxon>PACMAD clade</taxon>
        <taxon>Arundinoideae</taxon>
        <taxon>Arundineae</taxon>
        <taxon>Arundo</taxon>
    </lineage>
</organism>